<dbReference type="EMBL" id="JBBPBM010000004">
    <property type="protein sequence ID" value="KAK8590251.1"/>
    <property type="molecule type" value="Genomic_DNA"/>
</dbReference>
<evidence type="ECO:0000313" key="2">
    <source>
        <dbReference type="EMBL" id="KAK8590251.1"/>
    </source>
</evidence>
<dbReference type="Proteomes" id="UP001472677">
    <property type="component" value="Unassembled WGS sequence"/>
</dbReference>
<accession>A0ABR2G245</accession>
<feature type="region of interest" description="Disordered" evidence="1">
    <location>
        <begin position="22"/>
        <end position="57"/>
    </location>
</feature>
<gene>
    <name evidence="2" type="ORF">V6N12_024628</name>
</gene>
<reference evidence="2 3" key="1">
    <citation type="journal article" date="2024" name="G3 (Bethesda)">
        <title>Genome assembly of Hibiscus sabdariffa L. provides insights into metabolisms of medicinal natural products.</title>
        <authorList>
            <person name="Kim T."/>
        </authorList>
    </citation>
    <scope>NUCLEOTIDE SEQUENCE [LARGE SCALE GENOMIC DNA]</scope>
    <source>
        <strain evidence="2">TK-2024</strain>
        <tissue evidence="2">Old leaves</tissue>
    </source>
</reference>
<feature type="compositionally biased region" description="Basic and acidic residues" evidence="1">
    <location>
        <begin position="44"/>
        <end position="57"/>
    </location>
</feature>
<protein>
    <submittedName>
        <fullName evidence="2">Uncharacterized protein</fullName>
    </submittedName>
</protein>
<organism evidence="2 3">
    <name type="scientific">Hibiscus sabdariffa</name>
    <name type="common">roselle</name>
    <dbReference type="NCBI Taxonomy" id="183260"/>
    <lineage>
        <taxon>Eukaryota</taxon>
        <taxon>Viridiplantae</taxon>
        <taxon>Streptophyta</taxon>
        <taxon>Embryophyta</taxon>
        <taxon>Tracheophyta</taxon>
        <taxon>Spermatophyta</taxon>
        <taxon>Magnoliopsida</taxon>
        <taxon>eudicotyledons</taxon>
        <taxon>Gunneridae</taxon>
        <taxon>Pentapetalae</taxon>
        <taxon>rosids</taxon>
        <taxon>malvids</taxon>
        <taxon>Malvales</taxon>
        <taxon>Malvaceae</taxon>
        <taxon>Malvoideae</taxon>
        <taxon>Hibiscus</taxon>
    </lineage>
</organism>
<proteinExistence type="predicted"/>
<name>A0ABR2G245_9ROSI</name>
<evidence type="ECO:0000313" key="3">
    <source>
        <dbReference type="Proteomes" id="UP001472677"/>
    </source>
</evidence>
<keyword evidence="3" id="KW-1185">Reference proteome</keyword>
<sequence length="108" mass="12843">MKERLWRRQRRVVKGPSTLALERSRDVTESHETPRQLHGVGSRGFHEERAKSGSEREALTWRRGKGMREEVNICREYIWVQPQWSLELMSKGFERGRWCFAIGWTGNE</sequence>
<evidence type="ECO:0000256" key="1">
    <source>
        <dbReference type="SAM" id="MobiDB-lite"/>
    </source>
</evidence>
<comment type="caution">
    <text evidence="2">The sequence shown here is derived from an EMBL/GenBank/DDBJ whole genome shotgun (WGS) entry which is preliminary data.</text>
</comment>
<feature type="compositionally biased region" description="Basic and acidic residues" evidence="1">
    <location>
        <begin position="22"/>
        <end position="35"/>
    </location>
</feature>